<dbReference type="EMBL" id="MNCJ02000316">
    <property type="protein sequence ID" value="KAF5821857.1"/>
    <property type="molecule type" value="Genomic_DNA"/>
</dbReference>
<gene>
    <name evidence="1" type="ORF">HanXRQr2_Chr01g0019761</name>
</gene>
<evidence type="ECO:0000313" key="2">
    <source>
        <dbReference type="Proteomes" id="UP000215914"/>
    </source>
</evidence>
<reference evidence="1" key="1">
    <citation type="journal article" date="2017" name="Nature">
        <title>The sunflower genome provides insights into oil metabolism, flowering and Asterid evolution.</title>
        <authorList>
            <person name="Badouin H."/>
            <person name="Gouzy J."/>
            <person name="Grassa C.J."/>
            <person name="Murat F."/>
            <person name="Staton S.E."/>
            <person name="Cottret L."/>
            <person name="Lelandais-Briere C."/>
            <person name="Owens G.L."/>
            <person name="Carrere S."/>
            <person name="Mayjonade B."/>
            <person name="Legrand L."/>
            <person name="Gill N."/>
            <person name="Kane N.C."/>
            <person name="Bowers J.E."/>
            <person name="Hubner S."/>
            <person name="Bellec A."/>
            <person name="Berard A."/>
            <person name="Berges H."/>
            <person name="Blanchet N."/>
            <person name="Boniface M.C."/>
            <person name="Brunel D."/>
            <person name="Catrice O."/>
            <person name="Chaidir N."/>
            <person name="Claudel C."/>
            <person name="Donnadieu C."/>
            <person name="Faraut T."/>
            <person name="Fievet G."/>
            <person name="Helmstetter N."/>
            <person name="King M."/>
            <person name="Knapp S.J."/>
            <person name="Lai Z."/>
            <person name="Le Paslier M.C."/>
            <person name="Lippi Y."/>
            <person name="Lorenzon L."/>
            <person name="Mandel J.R."/>
            <person name="Marage G."/>
            <person name="Marchand G."/>
            <person name="Marquand E."/>
            <person name="Bret-Mestries E."/>
            <person name="Morien E."/>
            <person name="Nambeesan S."/>
            <person name="Nguyen T."/>
            <person name="Pegot-Espagnet P."/>
            <person name="Pouilly N."/>
            <person name="Raftis F."/>
            <person name="Sallet E."/>
            <person name="Schiex T."/>
            <person name="Thomas J."/>
            <person name="Vandecasteele C."/>
            <person name="Vares D."/>
            <person name="Vear F."/>
            <person name="Vautrin S."/>
            <person name="Crespi M."/>
            <person name="Mangin B."/>
            <person name="Burke J.M."/>
            <person name="Salse J."/>
            <person name="Munos S."/>
            <person name="Vincourt P."/>
            <person name="Rieseberg L.H."/>
            <person name="Langlade N.B."/>
        </authorList>
    </citation>
    <scope>NUCLEOTIDE SEQUENCE</scope>
    <source>
        <tissue evidence="1">Leaves</tissue>
    </source>
</reference>
<reference evidence="1" key="2">
    <citation type="submission" date="2020-06" db="EMBL/GenBank/DDBJ databases">
        <title>Helianthus annuus Genome sequencing and assembly Release 2.</title>
        <authorList>
            <person name="Gouzy J."/>
            <person name="Langlade N."/>
            <person name="Munos S."/>
        </authorList>
    </citation>
    <scope>NUCLEOTIDE SEQUENCE</scope>
    <source>
        <tissue evidence="1">Leaves</tissue>
    </source>
</reference>
<organism evidence="1 2">
    <name type="scientific">Helianthus annuus</name>
    <name type="common">Common sunflower</name>
    <dbReference type="NCBI Taxonomy" id="4232"/>
    <lineage>
        <taxon>Eukaryota</taxon>
        <taxon>Viridiplantae</taxon>
        <taxon>Streptophyta</taxon>
        <taxon>Embryophyta</taxon>
        <taxon>Tracheophyta</taxon>
        <taxon>Spermatophyta</taxon>
        <taxon>Magnoliopsida</taxon>
        <taxon>eudicotyledons</taxon>
        <taxon>Gunneridae</taxon>
        <taxon>Pentapetalae</taxon>
        <taxon>asterids</taxon>
        <taxon>campanulids</taxon>
        <taxon>Asterales</taxon>
        <taxon>Asteraceae</taxon>
        <taxon>Asteroideae</taxon>
        <taxon>Heliantheae alliance</taxon>
        <taxon>Heliantheae</taxon>
        <taxon>Helianthus</taxon>
    </lineage>
</organism>
<accession>A0A9K3P240</accession>
<dbReference type="Gramene" id="mRNA:HanXRQr2_Chr01g0019761">
    <property type="protein sequence ID" value="CDS:HanXRQr2_Chr01g0019761.1"/>
    <property type="gene ID" value="HanXRQr2_Chr01g0019761"/>
</dbReference>
<dbReference type="Proteomes" id="UP000215914">
    <property type="component" value="Unassembled WGS sequence"/>
</dbReference>
<dbReference type="AlphaFoldDB" id="A0A9K3P240"/>
<evidence type="ECO:0000313" key="1">
    <source>
        <dbReference type="EMBL" id="KAF5821857.1"/>
    </source>
</evidence>
<comment type="caution">
    <text evidence="1">The sequence shown here is derived from an EMBL/GenBank/DDBJ whole genome shotgun (WGS) entry which is preliminary data.</text>
</comment>
<proteinExistence type="predicted"/>
<protein>
    <submittedName>
        <fullName evidence="1">Uncharacterized protein</fullName>
    </submittedName>
</protein>
<keyword evidence="2" id="KW-1185">Reference proteome</keyword>
<sequence length="100" mass="11722">MFHTEINKFSSSNIMFLRIFVRSAKLTEAVFLKKWWRLLKNFRVSDETSLPLTKQNPSAKHSIPISSTSHTFQFRQNPLLFLRFQPDICFVANINISFVA</sequence>
<name>A0A9K3P240_HELAN</name>